<sequence>MNSIQKVVDDERSLGPLASGTARHTSSTAALTQQDFEVATRLGPNGVAMKSVDQLVPAPKADRNPWNPAADRTSVNQYDHVMDALRTSALKRDAALAGSSGTAAAADTTADTAAAPAPATAEAQSPAHAPLTPDQFGEAYVRDAIAAYERNSSLHGDPAPVDDSPVADPVDESPVAGADDSPLAESPDETPPPATPQSGGERLKELLVP</sequence>
<feature type="region of interest" description="Disordered" evidence="1">
    <location>
        <begin position="97"/>
        <end position="133"/>
    </location>
</feature>
<gene>
    <name evidence="2" type="ORF">OM076_21125</name>
</gene>
<feature type="region of interest" description="Disordered" evidence="1">
    <location>
        <begin position="151"/>
        <end position="209"/>
    </location>
</feature>
<feature type="region of interest" description="Disordered" evidence="1">
    <location>
        <begin position="1"/>
        <end position="29"/>
    </location>
</feature>
<dbReference type="Proteomes" id="UP001149140">
    <property type="component" value="Unassembled WGS sequence"/>
</dbReference>
<dbReference type="EMBL" id="JAPDOD010000020">
    <property type="protein sequence ID" value="MDA0162789.1"/>
    <property type="molecule type" value="Genomic_DNA"/>
</dbReference>
<dbReference type="RefSeq" id="WP_270042025.1">
    <property type="nucleotide sequence ID" value="NZ_JAPDOD010000020.1"/>
</dbReference>
<feature type="compositionally biased region" description="Low complexity" evidence="1">
    <location>
        <begin position="97"/>
        <end position="129"/>
    </location>
</feature>
<evidence type="ECO:0000256" key="1">
    <source>
        <dbReference type="SAM" id="MobiDB-lite"/>
    </source>
</evidence>
<name>A0A9X3MUD9_9ACTN</name>
<reference evidence="2" key="1">
    <citation type="submission" date="2022-10" db="EMBL/GenBank/DDBJ databases">
        <title>The WGS of Solirubrobacter ginsenosidimutans DSM 21036.</title>
        <authorList>
            <person name="Jiang Z."/>
        </authorList>
    </citation>
    <scope>NUCLEOTIDE SEQUENCE</scope>
    <source>
        <strain evidence="2">DSM 21036</strain>
    </source>
</reference>
<feature type="compositionally biased region" description="Low complexity" evidence="1">
    <location>
        <begin position="157"/>
        <end position="176"/>
    </location>
</feature>
<dbReference type="AlphaFoldDB" id="A0A9X3MUD9"/>
<proteinExistence type="predicted"/>
<comment type="caution">
    <text evidence="2">The sequence shown here is derived from an EMBL/GenBank/DDBJ whole genome shotgun (WGS) entry which is preliminary data.</text>
</comment>
<organism evidence="2 3">
    <name type="scientific">Solirubrobacter ginsenosidimutans</name>
    <dbReference type="NCBI Taxonomy" id="490573"/>
    <lineage>
        <taxon>Bacteria</taxon>
        <taxon>Bacillati</taxon>
        <taxon>Actinomycetota</taxon>
        <taxon>Thermoleophilia</taxon>
        <taxon>Solirubrobacterales</taxon>
        <taxon>Solirubrobacteraceae</taxon>
        <taxon>Solirubrobacter</taxon>
    </lineage>
</organism>
<accession>A0A9X3MUD9</accession>
<keyword evidence="3" id="KW-1185">Reference proteome</keyword>
<evidence type="ECO:0000313" key="2">
    <source>
        <dbReference type="EMBL" id="MDA0162789.1"/>
    </source>
</evidence>
<evidence type="ECO:0000313" key="3">
    <source>
        <dbReference type="Proteomes" id="UP001149140"/>
    </source>
</evidence>
<protein>
    <submittedName>
        <fullName evidence="2">Uncharacterized protein</fullName>
    </submittedName>
</protein>